<dbReference type="HOGENOM" id="CLU_575859_0_0_9"/>
<dbReference type="Proteomes" id="UP000010797">
    <property type="component" value="Chromosome"/>
</dbReference>
<protein>
    <recommendedName>
        <fullName evidence="2">DUF4179 domain-containing protein</fullName>
    </recommendedName>
</protein>
<keyword evidence="1" id="KW-1133">Transmembrane helix</keyword>
<proteinExistence type="predicted"/>
<organism evidence="3 4">
    <name type="scientific">Desulfitobacterium dichloroeliminans (strain LMG P-21439 / DCA1)</name>
    <dbReference type="NCBI Taxonomy" id="871963"/>
    <lineage>
        <taxon>Bacteria</taxon>
        <taxon>Bacillati</taxon>
        <taxon>Bacillota</taxon>
        <taxon>Clostridia</taxon>
        <taxon>Eubacteriales</taxon>
        <taxon>Desulfitobacteriaceae</taxon>
        <taxon>Desulfitobacterium</taxon>
    </lineage>
</organism>
<dbReference type="OrthoDB" id="1809690at2"/>
<dbReference type="EMBL" id="CP003344">
    <property type="protein sequence ID" value="AGA67633.1"/>
    <property type="molecule type" value="Genomic_DNA"/>
</dbReference>
<feature type="domain" description="DUF4179" evidence="2">
    <location>
        <begin position="51"/>
        <end position="142"/>
    </location>
</feature>
<sequence>MTDNDQENLKRGRHDVEQEWQAFIAEANVEPDGLGFVEDRLEKRMGQGRRKKRALYSTLSTAATALLLIFLVNTNSAFAHTMSNIPIIGQLVEYIQFDKSLSQAIENEYIQEVALTAWDGVEQLSLPYVLADEKNMVLFFQLPDDFELADNEWANIILRDIIDESTGDKVEGFSYSTSSLSQEGKAENHGFIMQQYHFAEGKVPESISLNVLLEIEILPNEENAVQVGEFEDDGHERDMKEVGTFAFQVKFEELAEPIVYEFQENFSIHGQTITLEEMKVYPTGTEVSFTFADENTAWVKGLNLAVEEDREIVIKGSHGISAMHKEDYSGMSVFIESSYFNKPKEQELLIRGLRLLDKEDEFITVDMEKKTITPAIEGMELKEVRKVEGKASLVFATKVREDDGFGVFDFEYRDEGGNTYLLKSEGTSSPQDSWMETRITVEYPESGKVILQRTLTPMLTLEEPIRIKLPQR</sequence>
<dbReference type="KEGG" id="ddl:Desdi_0060"/>
<evidence type="ECO:0000313" key="3">
    <source>
        <dbReference type="EMBL" id="AGA67633.1"/>
    </source>
</evidence>
<dbReference type="Gene3D" id="2.60.40.1630">
    <property type="entry name" value="bacillus anthracis domain"/>
    <property type="match status" value="1"/>
</dbReference>
<dbReference type="Pfam" id="PF13786">
    <property type="entry name" value="DUF4179"/>
    <property type="match status" value="1"/>
</dbReference>
<dbReference type="RefSeq" id="WP_015260640.1">
    <property type="nucleotide sequence ID" value="NC_019903.1"/>
</dbReference>
<dbReference type="STRING" id="871963.Desdi_0060"/>
<accession>L0F3X6</accession>
<dbReference type="eggNOG" id="ENOG5030DX0">
    <property type="taxonomic scope" value="Bacteria"/>
</dbReference>
<evidence type="ECO:0000313" key="4">
    <source>
        <dbReference type="Proteomes" id="UP000010797"/>
    </source>
</evidence>
<keyword evidence="1" id="KW-0472">Membrane</keyword>
<evidence type="ECO:0000259" key="2">
    <source>
        <dbReference type="Pfam" id="PF13786"/>
    </source>
</evidence>
<name>L0F3X6_DESDL</name>
<keyword evidence="4" id="KW-1185">Reference proteome</keyword>
<dbReference type="AlphaFoldDB" id="L0F3X6"/>
<gene>
    <name evidence="3" type="ordered locus">Desdi_0060</name>
</gene>
<dbReference type="InterPro" id="IPR025436">
    <property type="entry name" value="DUF4179"/>
</dbReference>
<feature type="transmembrane region" description="Helical" evidence="1">
    <location>
        <begin position="54"/>
        <end position="72"/>
    </location>
</feature>
<reference evidence="4" key="1">
    <citation type="submission" date="2012-02" db="EMBL/GenBank/DDBJ databases">
        <title>Complete sequence of Desulfitobacterium dichloroeliminans LMG P-21439.</title>
        <authorList>
            <person name="Lucas S."/>
            <person name="Han J."/>
            <person name="Lapidus A."/>
            <person name="Cheng J.-F."/>
            <person name="Goodwin L."/>
            <person name="Pitluck S."/>
            <person name="Peters L."/>
            <person name="Ovchinnikova G."/>
            <person name="Teshima H."/>
            <person name="Detter J.C."/>
            <person name="Han C."/>
            <person name="Tapia R."/>
            <person name="Land M."/>
            <person name="Hauser L."/>
            <person name="Kyrpides N."/>
            <person name="Ivanova N."/>
            <person name="Pagani I."/>
            <person name="Kruse T."/>
            <person name="de Vos W.M."/>
            <person name="Boon N."/>
            <person name="Smidt H."/>
            <person name="Woyke T."/>
        </authorList>
    </citation>
    <scope>NUCLEOTIDE SEQUENCE [LARGE SCALE GENOMIC DNA]</scope>
    <source>
        <strain evidence="4">LMG P-21439 / DCA1</strain>
    </source>
</reference>
<keyword evidence="1" id="KW-0812">Transmembrane</keyword>
<evidence type="ECO:0000256" key="1">
    <source>
        <dbReference type="SAM" id="Phobius"/>
    </source>
</evidence>